<name>A0ABQ5V0I7_9PROT</name>
<feature type="region of interest" description="Disordered" evidence="1">
    <location>
        <begin position="244"/>
        <end position="298"/>
    </location>
</feature>
<proteinExistence type="predicted"/>
<sequence length="298" mass="32634">MFRSARTLSLVLLGATMLSGCALATAGIKKGDERNFVRSLQDVNAGRAIEARMKRAHDYSLSGIDVEVAEGVVLLSGNAPRKEDRIEAARIAWSAPQVEQVGNEVMIRDKQGFVRNAKDGLLEKSVRARLVADKYVKARNFNIETHDGIVYLMGVARTDAELERAARIASLTRGTLEVVSYARIADIQVQPDMGPVERQAELMAPTPVVPTQRDLPDFVTRAPLPQQDRSDIPAPMRAAPMNEPIPYRDPQPAIPYDLGQTDVPALPAPDPNAPPYYIDPETGRQIPVKVLTPGQPDE</sequence>
<dbReference type="RefSeq" id="WP_284372232.1">
    <property type="nucleotide sequence ID" value="NZ_BSNJ01000004.1"/>
</dbReference>
<evidence type="ECO:0000259" key="3">
    <source>
        <dbReference type="PROSITE" id="PS50914"/>
    </source>
</evidence>
<protein>
    <recommendedName>
        <fullName evidence="3">BON domain-containing protein</fullName>
    </recommendedName>
</protein>
<dbReference type="PANTHER" id="PTHR34606:SF15">
    <property type="entry name" value="BON DOMAIN-CONTAINING PROTEIN"/>
    <property type="match status" value="1"/>
</dbReference>
<feature type="domain" description="BON" evidence="3">
    <location>
        <begin position="118"/>
        <end position="186"/>
    </location>
</feature>
<keyword evidence="2" id="KW-0732">Signal</keyword>
<dbReference type="InterPro" id="IPR051686">
    <property type="entry name" value="Lipoprotein_DolP"/>
</dbReference>
<accession>A0ABQ5V0I7</accession>
<dbReference type="Pfam" id="PF04972">
    <property type="entry name" value="BON"/>
    <property type="match status" value="2"/>
</dbReference>
<keyword evidence="5" id="KW-1185">Reference proteome</keyword>
<dbReference type="Proteomes" id="UP001161390">
    <property type="component" value="Unassembled WGS sequence"/>
</dbReference>
<evidence type="ECO:0000256" key="2">
    <source>
        <dbReference type="SAM" id="SignalP"/>
    </source>
</evidence>
<evidence type="ECO:0000313" key="4">
    <source>
        <dbReference type="EMBL" id="GLQ21064.1"/>
    </source>
</evidence>
<gene>
    <name evidence="4" type="ORF">GCM10007854_20190</name>
</gene>
<dbReference type="EMBL" id="BSNJ01000004">
    <property type="protein sequence ID" value="GLQ21064.1"/>
    <property type="molecule type" value="Genomic_DNA"/>
</dbReference>
<dbReference type="SMART" id="SM00749">
    <property type="entry name" value="BON"/>
    <property type="match status" value="2"/>
</dbReference>
<evidence type="ECO:0000256" key="1">
    <source>
        <dbReference type="SAM" id="MobiDB-lite"/>
    </source>
</evidence>
<comment type="caution">
    <text evidence="4">The sequence shown here is derived from an EMBL/GenBank/DDBJ whole genome shotgun (WGS) entry which is preliminary data.</text>
</comment>
<dbReference type="PROSITE" id="PS50914">
    <property type="entry name" value="BON"/>
    <property type="match status" value="2"/>
</dbReference>
<reference evidence="4" key="1">
    <citation type="journal article" date="2014" name="Int. J. Syst. Evol. Microbiol.">
        <title>Complete genome of a new Firmicutes species belonging to the dominant human colonic microbiota ('Ruminococcus bicirculans') reveals two chromosomes and a selective capacity to utilize plant glucans.</title>
        <authorList>
            <consortium name="NISC Comparative Sequencing Program"/>
            <person name="Wegmann U."/>
            <person name="Louis P."/>
            <person name="Goesmann A."/>
            <person name="Henrissat B."/>
            <person name="Duncan S.H."/>
            <person name="Flint H.J."/>
        </authorList>
    </citation>
    <scope>NUCLEOTIDE SEQUENCE</scope>
    <source>
        <strain evidence="4">NBRC 108216</strain>
    </source>
</reference>
<dbReference type="InterPro" id="IPR007055">
    <property type="entry name" value="BON_dom"/>
</dbReference>
<dbReference type="InterPro" id="IPR014004">
    <property type="entry name" value="Transpt-assoc_nodulatn_dom_bac"/>
</dbReference>
<feature type="domain" description="BON" evidence="3">
    <location>
        <begin position="41"/>
        <end position="109"/>
    </location>
</feature>
<dbReference type="Gene3D" id="3.30.1340.30">
    <property type="match status" value="1"/>
</dbReference>
<organism evidence="4 5">
    <name type="scientific">Algimonas porphyrae</name>
    <dbReference type="NCBI Taxonomy" id="1128113"/>
    <lineage>
        <taxon>Bacteria</taxon>
        <taxon>Pseudomonadati</taxon>
        <taxon>Pseudomonadota</taxon>
        <taxon>Alphaproteobacteria</taxon>
        <taxon>Maricaulales</taxon>
        <taxon>Robiginitomaculaceae</taxon>
        <taxon>Algimonas</taxon>
    </lineage>
</organism>
<evidence type="ECO:0000313" key="5">
    <source>
        <dbReference type="Proteomes" id="UP001161390"/>
    </source>
</evidence>
<dbReference type="PANTHER" id="PTHR34606">
    <property type="entry name" value="BON DOMAIN-CONTAINING PROTEIN"/>
    <property type="match status" value="1"/>
</dbReference>
<feature type="chain" id="PRO_5047521445" description="BON domain-containing protein" evidence="2">
    <location>
        <begin position="25"/>
        <end position="298"/>
    </location>
</feature>
<reference evidence="4" key="2">
    <citation type="submission" date="2023-01" db="EMBL/GenBank/DDBJ databases">
        <title>Draft genome sequence of Algimonas porphyrae strain NBRC 108216.</title>
        <authorList>
            <person name="Sun Q."/>
            <person name="Mori K."/>
        </authorList>
    </citation>
    <scope>NUCLEOTIDE SEQUENCE</scope>
    <source>
        <strain evidence="4">NBRC 108216</strain>
    </source>
</reference>
<feature type="signal peptide" evidence="2">
    <location>
        <begin position="1"/>
        <end position="24"/>
    </location>
</feature>
<dbReference type="PROSITE" id="PS51257">
    <property type="entry name" value="PROKAR_LIPOPROTEIN"/>
    <property type="match status" value="1"/>
</dbReference>